<evidence type="ECO:0000313" key="3">
    <source>
        <dbReference type="Proteomes" id="UP000255277"/>
    </source>
</evidence>
<dbReference type="GO" id="GO:0016757">
    <property type="term" value="F:glycosyltransferase activity"/>
    <property type="evidence" value="ECO:0007669"/>
    <property type="project" value="InterPro"/>
</dbReference>
<accession>A0A380FJ27</accession>
<dbReference type="EMBL" id="UHDK01000001">
    <property type="protein sequence ID" value="SUM33451.1"/>
    <property type="molecule type" value="Genomic_DNA"/>
</dbReference>
<dbReference type="Proteomes" id="UP000255277">
    <property type="component" value="Unassembled WGS sequence"/>
</dbReference>
<feature type="domain" description="Glycosyl transferase family 1" evidence="1">
    <location>
        <begin position="6"/>
        <end position="62"/>
    </location>
</feature>
<organism evidence="2 3">
    <name type="scientific">Staphylococcus gallinarum</name>
    <dbReference type="NCBI Taxonomy" id="1293"/>
    <lineage>
        <taxon>Bacteria</taxon>
        <taxon>Bacillati</taxon>
        <taxon>Bacillota</taxon>
        <taxon>Bacilli</taxon>
        <taxon>Bacillales</taxon>
        <taxon>Staphylococcaceae</taxon>
        <taxon>Staphylococcus</taxon>
    </lineage>
</organism>
<gene>
    <name evidence="2" type="ORF">NCTC12195_02912</name>
</gene>
<evidence type="ECO:0000313" key="2">
    <source>
        <dbReference type="EMBL" id="SUM33451.1"/>
    </source>
</evidence>
<dbReference type="Pfam" id="PF00534">
    <property type="entry name" value="Glycos_transf_1"/>
    <property type="match status" value="1"/>
</dbReference>
<dbReference type="InterPro" id="IPR001296">
    <property type="entry name" value="Glyco_trans_1"/>
</dbReference>
<protein>
    <submittedName>
        <fullName evidence="2">Teichoic acid biosynthesis protein F</fullName>
    </submittedName>
</protein>
<dbReference type="Gene3D" id="3.40.50.2000">
    <property type="entry name" value="Glycogen Phosphorylase B"/>
    <property type="match status" value="1"/>
</dbReference>
<dbReference type="SUPFAM" id="SSF53756">
    <property type="entry name" value="UDP-Glycosyltransferase/glycogen phosphorylase"/>
    <property type="match status" value="1"/>
</dbReference>
<name>A0A380FJ27_STAGA</name>
<dbReference type="AlphaFoldDB" id="A0A380FJ27"/>
<reference evidence="2 3" key="1">
    <citation type="submission" date="2018-06" db="EMBL/GenBank/DDBJ databases">
        <authorList>
            <consortium name="Pathogen Informatics"/>
            <person name="Doyle S."/>
        </authorList>
    </citation>
    <scope>NUCLEOTIDE SEQUENCE [LARGE SCALE GENOMIC DNA]</scope>
    <source>
        <strain evidence="2 3">NCTC12195</strain>
    </source>
</reference>
<sequence>MLIKSRFEDGIKDISYVIKLINYIKKNTYKTDIQLYIVGYGPSENLYKNLVAYYNLQDNVHINEKEPLNYVYVSTSPL</sequence>
<proteinExistence type="predicted"/>
<evidence type="ECO:0000259" key="1">
    <source>
        <dbReference type="Pfam" id="PF00534"/>
    </source>
</evidence>